<reference evidence="4 5" key="1">
    <citation type="journal article" date="2015" name="Genome Biol.">
        <title>Comparative genomics of Steinernema reveals deeply conserved gene regulatory networks.</title>
        <authorList>
            <person name="Dillman A.R."/>
            <person name="Macchietto M."/>
            <person name="Porter C.F."/>
            <person name="Rogers A."/>
            <person name="Williams B."/>
            <person name="Antoshechkin I."/>
            <person name="Lee M.M."/>
            <person name="Goodwin Z."/>
            <person name="Lu X."/>
            <person name="Lewis E.E."/>
            <person name="Goodrich-Blair H."/>
            <person name="Stock S.P."/>
            <person name="Adams B.J."/>
            <person name="Sternberg P.W."/>
            <person name="Mortazavi A."/>
        </authorList>
    </citation>
    <scope>NUCLEOTIDE SEQUENCE [LARGE SCALE GENOMIC DNA]</scope>
    <source>
        <strain evidence="4 5">ALL</strain>
    </source>
</reference>
<organism evidence="4 5">
    <name type="scientific">Steinernema carpocapsae</name>
    <name type="common">Entomopathogenic nematode</name>
    <dbReference type="NCBI Taxonomy" id="34508"/>
    <lineage>
        <taxon>Eukaryota</taxon>
        <taxon>Metazoa</taxon>
        <taxon>Ecdysozoa</taxon>
        <taxon>Nematoda</taxon>
        <taxon>Chromadorea</taxon>
        <taxon>Rhabditida</taxon>
        <taxon>Tylenchina</taxon>
        <taxon>Panagrolaimomorpha</taxon>
        <taxon>Strongyloidoidea</taxon>
        <taxon>Steinernematidae</taxon>
        <taxon>Steinernema</taxon>
    </lineage>
</organism>
<keyword evidence="1" id="KW-1015">Disulfide bond</keyword>
<comment type="caution">
    <text evidence="4">The sequence shown here is derived from an EMBL/GenBank/DDBJ whole genome shotgun (WGS) entry which is preliminary data.</text>
</comment>
<accession>A0A4V6A712</accession>
<feature type="signal peptide" evidence="2">
    <location>
        <begin position="1"/>
        <end position="19"/>
    </location>
</feature>
<evidence type="ECO:0000256" key="1">
    <source>
        <dbReference type="ARBA" id="ARBA00023157"/>
    </source>
</evidence>
<evidence type="ECO:0000313" key="5">
    <source>
        <dbReference type="Proteomes" id="UP000298663"/>
    </source>
</evidence>
<name>A0A4V6A712_STECR</name>
<keyword evidence="5" id="KW-1185">Reference proteome</keyword>
<evidence type="ECO:0000259" key="3">
    <source>
        <dbReference type="SMART" id="SM00277"/>
    </source>
</evidence>
<dbReference type="Pfam" id="PF00396">
    <property type="entry name" value="Granulin"/>
    <property type="match status" value="1"/>
</dbReference>
<dbReference type="Proteomes" id="UP000298663">
    <property type="component" value="Unassembled WGS sequence"/>
</dbReference>
<evidence type="ECO:0000313" key="4">
    <source>
        <dbReference type="EMBL" id="TKR96585.1"/>
    </source>
</evidence>
<reference evidence="4 5" key="2">
    <citation type="journal article" date="2019" name="G3 (Bethesda)">
        <title>Hybrid Assembly of the Genome of the Entomopathogenic Nematode Steinernema carpocapsae Identifies the X-Chromosome.</title>
        <authorList>
            <person name="Serra L."/>
            <person name="Macchietto M."/>
            <person name="Macias-Munoz A."/>
            <person name="McGill C.J."/>
            <person name="Rodriguez I.M."/>
            <person name="Rodriguez B."/>
            <person name="Murad R."/>
            <person name="Mortazavi A."/>
        </authorList>
    </citation>
    <scope>NUCLEOTIDE SEQUENCE [LARGE SCALE GENOMIC DNA]</scope>
    <source>
        <strain evidence="4 5">ALL</strain>
    </source>
</reference>
<feature type="chain" id="PRO_5020381064" description="Granulins domain-containing protein" evidence="2">
    <location>
        <begin position="20"/>
        <end position="99"/>
    </location>
</feature>
<dbReference type="EMBL" id="AZBU02000002">
    <property type="protein sequence ID" value="TKR96585.1"/>
    <property type="molecule type" value="Genomic_DNA"/>
</dbReference>
<sequence length="99" mass="10674">MKTLVSLVLLFAFAAVVHSQTCRPGQTRCIGCTNYPTCCPLPNAFCCRSGLRCCPAGSICSLDERFCIRFNLAGEEIRTPVASSSALLEDVLTRNAQAN</sequence>
<gene>
    <name evidence="4" type="ORF">L596_010586</name>
</gene>
<evidence type="ECO:0000256" key="2">
    <source>
        <dbReference type="SAM" id="SignalP"/>
    </source>
</evidence>
<dbReference type="SMART" id="SM00277">
    <property type="entry name" value="GRAN"/>
    <property type="match status" value="1"/>
</dbReference>
<keyword evidence="2" id="KW-0732">Signal</keyword>
<dbReference type="InterPro" id="IPR000118">
    <property type="entry name" value="Granulin"/>
</dbReference>
<dbReference type="AlphaFoldDB" id="A0A4V6A712"/>
<feature type="domain" description="Granulins" evidence="3">
    <location>
        <begin position="17"/>
        <end position="67"/>
    </location>
</feature>
<dbReference type="InterPro" id="IPR037277">
    <property type="entry name" value="Granulin_sf"/>
</dbReference>
<proteinExistence type="predicted"/>
<dbReference type="Gene3D" id="2.10.25.160">
    <property type="entry name" value="Granulin"/>
    <property type="match status" value="1"/>
</dbReference>
<protein>
    <recommendedName>
        <fullName evidence="3">Granulins domain-containing protein</fullName>
    </recommendedName>
</protein>